<reference evidence="3 4" key="1">
    <citation type="submission" date="2017-07" db="EMBL/GenBank/DDBJ databases">
        <title>Annotated genome sequence of Bacterioplanes sanyensis isolated from Red Sea.</title>
        <authorList>
            <person name="Rehman Z.U."/>
        </authorList>
    </citation>
    <scope>NUCLEOTIDE SEQUENCE [LARGE SCALE GENOMIC DNA]</scope>
    <source>
        <strain evidence="3 4">NV9</strain>
    </source>
</reference>
<dbReference type="KEGG" id="bsan:CHH28_01590"/>
<evidence type="ECO:0000313" key="4">
    <source>
        <dbReference type="Proteomes" id="UP000202440"/>
    </source>
</evidence>
<gene>
    <name evidence="3" type="ORF">CHH28_01590</name>
</gene>
<feature type="transmembrane region" description="Helical" evidence="1">
    <location>
        <begin position="12"/>
        <end position="35"/>
    </location>
</feature>
<evidence type="ECO:0000256" key="1">
    <source>
        <dbReference type="SAM" id="Phobius"/>
    </source>
</evidence>
<dbReference type="Pfam" id="PF10277">
    <property type="entry name" value="Frag1"/>
    <property type="match status" value="1"/>
</dbReference>
<dbReference type="EMBL" id="CP022530">
    <property type="protein sequence ID" value="ASP37450.1"/>
    <property type="molecule type" value="Genomic_DNA"/>
</dbReference>
<dbReference type="AlphaFoldDB" id="A0A222FFB2"/>
<feature type="transmembrane region" description="Helical" evidence="1">
    <location>
        <begin position="176"/>
        <end position="194"/>
    </location>
</feature>
<dbReference type="OrthoDB" id="9180406at2"/>
<accession>A0A222FFB2</accession>
<feature type="transmembrane region" description="Helical" evidence="1">
    <location>
        <begin position="93"/>
        <end position="119"/>
    </location>
</feature>
<feature type="domain" description="CWH43-like N-terminal" evidence="2">
    <location>
        <begin position="12"/>
        <end position="226"/>
    </location>
</feature>
<sequence length="238" mass="27182">MLLFKATLPQRIALMAFLIPVVTIAVSYALTVMAGHEPLCIPYIEGCATITSTGIYYPAAYILRAGIAMSAVVFILWWYCVRAWLESVKQAPLVGWFHAVVWIAVIASVLIIASMVILGENLIPSRDHRTLWRFHAVTAGLFFLANSICQIMMTVRMRQLRDQLGIKFSHIIAKEVLAAIQLVMLLVLIVMTIMDWEFDGMIAFFEWWLATLSSLFYLSAYWDWHTFRLTRLEQEFPA</sequence>
<name>A0A222FFB2_9GAMM</name>
<feature type="transmembrane region" description="Helical" evidence="1">
    <location>
        <begin position="200"/>
        <end position="222"/>
    </location>
</feature>
<dbReference type="InterPro" id="IPR019402">
    <property type="entry name" value="CWH43_N"/>
</dbReference>
<organism evidence="3 4">
    <name type="scientific">Bacterioplanes sanyensis</name>
    <dbReference type="NCBI Taxonomy" id="1249553"/>
    <lineage>
        <taxon>Bacteria</taxon>
        <taxon>Pseudomonadati</taxon>
        <taxon>Pseudomonadota</taxon>
        <taxon>Gammaproteobacteria</taxon>
        <taxon>Oceanospirillales</taxon>
        <taxon>Oceanospirillaceae</taxon>
        <taxon>Bacterioplanes</taxon>
    </lineage>
</organism>
<keyword evidence="1" id="KW-0472">Membrane</keyword>
<dbReference type="Proteomes" id="UP000202440">
    <property type="component" value="Chromosome"/>
</dbReference>
<feature type="transmembrane region" description="Helical" evidence="1">
    <location>
        <begin position="55"/>
        <end position="81"/>
    </location>
</feature>
<dbReference type="RefSeq" id="WP_094058668.1">
    <property type="nucleotide sequence ID" value="NZ_CP022530.1"/>
</dbReference>
<keyword evidence="1" id="KW-0812">Transmembrane</keyword>
<protein>
    <recommendedName>
        <fullName evidence="2">CWH43-like N-terminal domain-containing protein</fullName>
    </recommendedName>
</protein>
<feature type="transmembrane region" description="Helical" evidence="1">
    <location>
        <begin position="131"/>
        <end position="155"/>
    </location>
</feature>
<keyword evidence="4" id="KW-1185">Reference proteome</keyword>
<evidence type="ECO:0000313" key="3">
    <source>
        <dbReference type="EMBL" id="ASP37450.1"/>
    </source>
</evidence>
<evidence type="ECO:0000259" key="2">
    <source>
        <dbReference type="Pfam" id="PF10277"/>
    </source>
</evidence>
<keyword evidence="1" id="KW-1133">Transmembrane helix</keyword>
<proteinExistence type="predicted"/>